<organism evidence="1 2">
    <name type="scientific">Penicillium hetheringtonii</name>
    <dbReference type="NCBI Taxonomy" id="911720"/>
    <lineage>
        <taxon>Eukaryota</taxon>
        <taxon>Fungi</taxon>
        <taxon>Dikarya</taxon>
        <taxon>Ascomycota</taxon>
        <taxon>Pezizomycotina</taxon>
        <taxon>Eurotiomycetes</taxon>
        <taxon>Eurotiomycetidae</taxon>
        <taxon>Eurotiales</taxon>
        <taxon>Aspergillaceae</taxon>
        <taxon>Penicillium</taxon>
    </lineage>
</organism>
<dbReference type="AlphaFoldDB" id="A0AAD6D9Q0"/>
<keyword evidence="2" id="KW-1185">Reference proteome</keyword>
<reference evidence="1 2" key="1">
    <citation type="journal article" date="2023" name="IMA Fungus">
        <title>Comparative genomic study of the Penicillium genus elucidates a diverse pangenome and 15 lateral gene transfer events.</title>
        <authorList>
            <person name="Petersen C."/>
            <person name="Sorensen T."/>
            <person name="Nielsen M.R."/>
            <person name="Sondergaard T.E."/>
            <person name="Sorensen J.L."/>
            <person name="Fitzpatrick D.A."/>
            <person name="Frisvad J.C."/>
            <person name="Nielsen K.L."/>
        </authorList>
    </citation>
    <scope>NUCLEOTIDE SEQUENCE [LARGE SCALE GENOMIC DNA]</scope>
    <source>
        <strain evidence="1 2">IBT 29057</strain>
    </source>
</reference>
<dbReference type="Proteomes" id="UP001216150">
    <property type="component" value="Unassembled WGS sequence"/>
</dbReference>
<protein>
    <submittedName>
        <fullName evidence="1">Uncharacterized protein</fullName>
    </submittedName>
</protein>
<evidence type="ECO:0000313" key="1">
    <source>
        <dbReference type="EMBL" id="KAJ5568696.1"/>
    </source>
</evidence>
<comment type="caution">
    <text evidence="1">The sequence shown here is derived from an EMBL/GenBank/DDBJ whole genome shotgun (WGS) entry which is preliminary data.</text>
</comment>
<dbReference type="EMBL" id="JAQJAC010000010">
    <property type="protein sequence ID" value="KAJ5568696.1"/>
    <property type="molecule type" value="Genomic_DNA"/>
</dbReference>
<accession>A0AAD6D9Q0</accession>
<name>A0AAD6D9Q0_9EURO</name>
<sequence>MADEQPTPVPSLEGIWMLDEGKNLRFVSEEELANATEGTTPKTTPPQVITDYLSNLTPSQKIIQEELRSLGWDVVAIYAMLNSMENQRRYNCAMLRQKGYSESEIQRLDALGNQNMTDYSHLRRGLASAAEEDYQLQLYLVEEAKRRRLVMLGEE</sequence>
<gene>
    <name evidence="1" type="ORF">N7450_011182</name>
</gene>
<evidence type="ECO:0000313" key="2">
    <source>
        <dbReference type="Proteomes" id="UP001216150"/>
    </source>
</evidence>
<proteinExistence type="predicted"/>